<comment type="caution">
    <text evidence="1">The sequence shown here is derived from an EMBL/GenBank/DDBJ whole genome shotgun (WGS) entry which is preliminary data.</text>
</comment>
<gene>
    <name evidence="1" type="ORF">PanWU01x14_012620</name>
</gene>
<accession>A0A2P5E1Y9</accession>
<sequence>MASREGLLLARSHRLSLESTEIDSLEAAMAINSHTISGVDGALIRVIISLLT</sequence>
<organism evidence="1 2">
    <name type="scientific">Parasponia andersonii</name>
    <name type="common">Sponia andersonii</name>
    <dbReference type="NCBI Taxonomy" id="3476"/>
    <lineage>
        <taxon>Eukaryota</taxon>
        <taxon>Viridiplantae</taxon>
        <taxon>Streptophyta</taxon>
        <taxon>Embryophyta</taxon>
        <taxon>Tracheophyta</taxon>
        <taxon>Spermatophyta</taxon>
        <taxon>Magnoliopsida</taxon>
        <taxon>eudicotyledons</taxon>
        <taxon>Gunneridae</taxon>
        <taxon>Pentapetalae</taxon>
        <taxon>rosids</taxon>
        <taxon>fabids</taxon>
        <taxon>Rosales</taxon>
        <taxon>Cannabaceae</taxon>
        <taxon>Parasponia</taxon>
    </lineage>
</organism>
<reference evidence="2" key="1">
    <citation type="submission" date="2016-06" db="EMBL/GenBank/DDBJ databases">
        <title>Parallel loss of symbiosis genes in relatives of nitrogen-fixing non-legume Parasponia.</title>
        <authorList>
            <person name="Van Velzen R."/>
            <person name="Holmer R."/>
            <person name="Bu F."/>
            <person name="Rutten L."/>
            <person name="Van Zeijl A."/>
            <person name="Liu W."/>
            <person name="Santuari L."/>
            <person name="Cao Q."/>
            <person name="Sharma T."/>
            <person name="Shen D."/>
            <person name="Roswanjaya Y."/>
            <person name="Wardhani T."/>
            <person name="Kalhor M.S."/>
            <person name="Jansen J."/>
            <person name="Van den Hoogen J."/>
            <person name="Gungor B."/>
            <person name="Hartog M."/>
            <person name="Hontelez J."/>
            <person name="Verver J."/>
            <person name="Yang W.-C."/>
            <person name="Schijlen E."/>
            <person name="Repin R."/>
            <person name="Schilthuizen M."/>
            <person name="Schranz E."/>
            <person name="Heidstra R."/>
            <person name="Miyata K."/>
            <person name="Fedorova E."/>
            <person name="Kohlen W."/>
            <person name="Bisseling T."/>
            <person name="Smit S."/>
            <person name="Geurts R."/>
        </authorList>
    </citation>
    <scope>NUCLEOTIDE SEQUENCE [LARGE SCALE GENOMIC DNA]</scope>
    <source>
        <strain evidence="2">cv. WU1-14</strain>
    </source>
</reference>
<proteinExistence type="predicted"/>
<keyword evidence="2" id="KW-1185">Reference proteome</keyword>
<dbReference type="AlphaFoldDB" id="A0A2P5E1Y9"/>
<evidence type="ECO:0000313" key="2">
    <source>
        <dbReference type="Proteomes" id="UP000237105"/>
    </source>
</evidence>
<dbReference type="Proteomes" id="UP000237105">
    <property type="component" value="Unassembled WGS sequence"/>
</dbReference>
<name>A0A2P5E1Y9_PARAD</name>
<feature type="non-terminal residue" evidence="1">
    <location>
        <position position="52"/>
    </location>
</feature>
<evidence type="ECO:0000313" key="1">
    <source>
        <dbReference type="EMBL" id="PON79527.1"/>
    </source>
</evidence>
<dbReference type="EMBL" id="JXTB01000004">
    <property type="protein sequence ID" value="PON79527.1"/>
    <property type="molecule type" value="Genomic_DNA"/>
</dbReference>
<protein>
    <submittedName>
        <fullName evidence="1">Uncharacterized protein</fullName>
    </submittedName>
</protein>